<sequence>MEERVNEPWVAIILLVLPSFPKKESVIRAETCKLCRHFLGRMQGPSLSKDLLSCTQRFPLAQERTVQYQCLSDDLWELGSPSIGQKPEVFTPGGLRSSD</sequence>
<protein>
    <submittedName>
        <fullName evidence="1">Uncharacterized protein</fullName>
    </submittedName>
</protein>
<dbReference type="EMBL" id="CAXAMM010010224">
    <property type="protein sequence ID" value="CAK9022680.1"/>
    <property type="molecule type" value="Genomic_DNA"/>
</dbReference>
<gene>
    <name evidence="1" type="ORF">SCF082_LOCUS15900</name>
</gene>
<comment type="caution">
    <text evidence="1">The sequence shown here is derived from an EMBL/GenBank/DDBJ whole genome shotgun (WGS) entry which is preliminary data.</text>
</comment>
<keyword evidence="2" id="KW-1185">Reference proteome</keyword>
<accession>A0ABP0K7B0</accession>
<proteinExistence type="predicted"/>
<name>A0ABP0K7B0_9DINO</name>
<evidence type="ECO:0000313" key="2">
    <source>
        <dbReference type="Proteomes" id="UP001642464"/>
    </source>
</evidence>
<dbReference type="Proteomes" id="UP001642464">
    <property type="component" value="Unassembled WGS sequence"/>
</dbReference>
<organism evidence="1 2">
    <name type="scientific">Durusdinium trenchii</name>
    <dbReference type="NCBI Taxonomy" id="1381693"/>
    <lineage>
        <taxon>Eukaryota</taxon>
        <taxon>Sar</taxon>
        <taxon>Alveolata</taxon>
        <taxon>Dinophyceae</taxon>
        <taxon>Suessiales</taxon>
        <taxon>Symbiodiniaceae</taxon>
        <taxon>Durusdinium</taxon>
    </lineage>
</organism>
<evidence type="ECO:0000313" key="1">
    <source>
        <dbReference type="EMBL" id="CAK9022680.1"/>
    </source>
</evidence>
<reference evidence="1 2" key="1">
    <citation type="submission" date="2024-02" db="EMBL/GenBank/DDBJ databases">
        <authorList>
            <person name="Chen Y."/>
            <person name="Shah S."/>
            <person name="Dougan E. K."/>
            <person name="Thang M."/>
            <person name="Chan C."/>
        </authorList>
    </citation>
    <scope>NUCLEOTIDE SEQUENCE [LARGE SCALE GENOMIC DNA]</scope>
</reference>